<comment type="catalytic activity">
    <reaction evidence="4">
        <text>adenylyl-molybdopterin + molybdate = Mo-molybdopterin + AMP + H(+)</text>
        <dbReference type="Rhea" id="RHEA:35047"/>
        <dbReference type="ChEBI" id="CHEBI:15378"/>
        <dbReference type="ChEBI" id="CHEBI:36264"/>
        <dbReference type="ChEBI" id="CHEBI:62727"/>
        <dbReference type="ChEBI" id="CHEBI:71302"/>
        <dbReference type="ChEBI" id="CHEBI:456215"/>
        <dbReference type="EC" id="2.10.1.1"/>
    </reaction>
</comment>
<dbReference type="PANTHER" id="PTHR10192">
    <property type="entry name" value="MOLYBDOPTERIN BIOSYNTHESIS PROTEIN"/>
    <property type="match status" value="1"/>
</dbReference>
<dbReference type="SUPFAM" id="SSF53218">
    <property type="entry name" value="Molybdenum cofactor biosynthesis proteins"/>
    <property type="match status" value="1"/>
</dbReference>
<dbReference type="PANTHER" id="PTHR10192:SF5">
    <property type="entry name" value="GEPHYRIN"/>
    <property type="match status" value="1"/>
</dbReference>
<dbReference type="SUPFAM" id="SSF53448">
    <property type="entry name" value="Nucleotide-diphospho-sugar transferases"/>
    <property type="match status" value="1"/>
</dbReference>
<dbReference type="Pfam" id="PF00994">
    <property type="entry name" value="MoCF_biosynth"/>
    <property type="match status" value="1"/>
</dbReference>
<dbReference type="EMBL" id="MVHS01000023">
    <property type="protein sequence ID" value="ORA70296.1"/>
    <property type="molecule type" value="Genomic_DNA"/>
</dbReference>
<evidence type="ECO:0000313" key="6">
    <source>
        <dbReference type="EMBL" id="ORA70296.1"/>
    </source>
</evidence>
<dbReference type="Pfam" id="PF12804">
    <property type="entry name" value="NTP_transf_3"/>
    <property type="match status" value="1"/>
</dbReference>
<sequence length="567" mass="56992">MRFDAIVLAGGRARRLDGADKPNLLVGGRRLIDVALDAVAGAAHIVVVGPSRDLPEAVIQTREDPPFAGPAAAVAAGLAALDAHVPAPGSARPVVLLASDLPAVTADTVAALLAALVRTGAPVVLGIDPAGRRQYLLSAWSVPALRSALADHDGPSMRALVPDGAVTLALTGTADIDTPADHRAATDPRPDPLRAAELLRAELTPLAVRTVAADDAVGATLADPLVAVEPFPPFDAAAMDGYAVAGPGPWRLTGPPRAAGGPGGPPLSAGQAVPIATGAPLPESADRSIRHEDTSVGEDAAMLRETGPGRDDTRRRAETWAAGDPLAPAGTRVDPAVCSVARSAGTTRLSVRGPVRAVVYSSGDEIVTTGVPGPGRLPDTASGPVAAALRDRGVTTRLGGHLPDDAEAVTAALRQSDSDLVVVVGGTGHGVADQLRTVGATLGARWLLDGIAVRPGGSLLVAQLPDDTVLLGLGGNPLAAVAGVALTVPALVDGLTRSTPAPAELIEVHGADPHPRFWRVVPVAADGAGGWSAAPGYGTGQLRAMLGHPGLALLPPAGDLEKPRKLT</sequence>
<dbReference type="InterPro" id="IPR038987">
    <property type="entry name" value="MoeA-like"/>
</dbReference>
<dbReference type="GO" id="GO:0016779">
    <property type="term" value="F:nucleotidyltransferase activity"/>
    <property type="evidence" value="ECO:0007669"/>
    <property type="project" value="UniProtKB-ARBA"/>
</dbReference>
<accession>A0A1X0DD21</accession>
<dbReference type="UniPathway" id="UPA00344"/>
<dbReference type="Gene3D" id="2.40.340.10">
    <property type="entry name" value="MoeA, C-terminal, domain IV"/>
    <property type="match status" value="1"/>
</dbReference>
<dbReference type="InterPro" id="IPR036135">
    <property type="entry name" value="MoeA_linker/N_sf"/>
</dbReference>
<protein>
    <recommendedName>
        <fullName evidence="5">Molybdopterin molybdenumtransferase</fullName>
        <ecNumber evidence="5">2.10.1.1</ecNumber>
    </recommendedName>
</protein>
<evidence type="ECO:0000256" key="5">
    <source>
        <dbReference type="RuleBase" id="RU365090"/>
    </source>
</evidence>
<dbReference type="AlphaFoldDB" id="A0A1X0DD21"/>
<evidence type="ECO:0000313" key="7">
    <source>
        <dbReference type="Proteomes" id="UP000192801"/>
    </source>
</evidence>
<keyword evidence="5" id="KW-0501">Molybdenum cofactor biosynthesis</keyword>
<dbReference type="InterPro" id="IPR025877">
    <property type="entry name" value="MobA-like_NTP_Trfase"/>
</dbReference>
<comment type="caution">
    <text evidence="6">The sequence shown here is derived from an EMBL/GenBank/DDBJ whole genome shotgun (WGS) entry which is preliminary data.</text>
</comment>
<dbReference type="EC" id="2.10.1.1" evidence="5"/>
<evidence type="ECO:0000256" key="3">
    <source>
        <dbReference type="ARBA" id="ARBA00022505"/>
    </source>
</evidence>
<dbReference type="Proteomes" id="UP000192801">
    <property type="component" value="Unassembled WGS sequence"/>
</dbReference>
<dbReference type="InterPro" id="IPR005110">
    <property type="entry name" value="MoeA_linker/N"/>
</dbReference>
<dbReference type="SUPFAM" id="SSF63882">
    <property type="entry name" value="MoeA N-terminal region -like"/>
    <property type="match status" value="1"/>
</dbReference>
<dbReference type="GO" id="GO:0006777">
    <property type="term" value="P:Mo-molybdopterin cofactor biosynthetic process"/>
    <property type="evidence" value="ECO:0007669"/>
    <property type="project" value="UniProtKB-UniRule"/>
</dbReference>
<dbReference type="InterPro" id="IPR036688">
    <property type="entry name" value="MoeA_C_domain_IV_sf"/>
</dbReference>
<dbReference type="InterPro" id="IPR029044">
    <property type="entry name" value="Nucleotide-diphossugar_trans"/>
</dbReference>
<proteinExistence type="inferred from homology"/>
<dbReference type="SMART" id="SM00852">
    <property type="entry name" value="MoCF_biosynth"/>
    <property type="match status" value="1"/>
</dbReference>
<dbReference type="GO" id="GO:0005829">
    <property type="term" value="C:cytosol"/>
    <property type="evidence" value="ECO:0007669"/>
    <property type="project" value="TreeGrafter"/>
</dbReference>
<dbReference type="Gene3D" id="2.170.190.11">
    <property type="entry name" value="Molybdopterin biosynthesis moea protein, domain 3"/>
    <property type="match status" value="1"/>
</dbReference>
<dbReference type="STRING" id="444597.BST26_11215"/>
<dbReference type="Gene3D" id="3.90.550.10">
    <property type="entry name" value="Spore Coat Polysaccharide Biosynthesis Protein SpsA, Chain A"/>
    <property type="match status" value="1"/>
</dbReference>
<evidence type="ECO:0000256" key="4">
    <source>
        <dbReference type="ARBA" id="ARBA00047317"/>
    </source>
</evidence>
<keyword evidence="3 5" id="KW-0500">Molybdenum</keyword>
<dbReference type="GO" id="GO:0061599">
    <property type="term" value="F:molybdopterin molybdotransferase activity"/>
    <property type="evidence" value="ECO:0007669"/>
    <property type="project" value="UniProtKB-UniRule"/>
</dbReference>
<evidence type="ECO:0000256" key="2">
    <source>
        <dbReference type="ARBA" id="ARBA00010763"/>
    </source>
</evidence>
<dbReference type="InterPro" id="IPR001453">
    <property type="entry name" value="MoaB/Mog_dom"/>
</dbReference>
<comment type="similarity">
    <text evidence="2 5">Belongs to the MoeA family.</text>
</comment>
<dbReference type="InterPro" id="IPR036425">
    <property type="entry name" value="MoaB/Mog-like_dom_sf"/>
</dbReference>
<keyword evidence="7" id="KW-1185">Reference proteome</keyword>
<dbReference type="RefSeq" id="WP_163787767.1">
    <property type="nucleotide sequence ID" value="NZ_AP022618.1"/>
</dbReference>
<gene>
    <name evidence="6" type="ORF">BST26_11215</name>
</gene>
<keyword evidence="5" id="KW-0808">Transferase</keyword>
<organism evidence="6 7">
    <name type="scientific">Mycolicibacterium insubricum</name>
    <dbReference type="NCBI Taxonomy" id="444597"/>
    <lineage>
        <taxon>Bacteria</taxon>
        <taxon>Bacillati</taxon>
        <taxon>Actinomycetota</taxon>
        <taxon>Actinomycetes</taxon>
        <taxon>Mycobacteriales</taxon>
        <taxon>Mycobacteriaceae</taxon>
        <taxon>Mycolicibacterium</taxon>
    </lineage>
</organism>
<comment type="pathway">
    <text evidence="5">Cofactor biosynthesis; molybdopterin biosynthesis.</text>
</comment>
<comment type="cofactor">
    <cofactor evidence="5">
        <name>Mg(2+)</name>
        <dbReference type="ChEBI" id="CHEBI:18420"/>
    </cofactor>
</comment>
<evidence type="ECO:0000256" key="1">
    <source>
        <dbReference type="ARBA" id="ARBA00002901"/>
    </source>
</evidence>
<name>A0A1X0DD21_9MYCO</name>
<dbReference type="Gene3D" id="3.40.980.10">
    <property type="entry name" value="MoaB/Mog-like domain"/>
    <property type="match status" value="1"/>
</dbReference>
<comment type="function">
    <text evidence="1 5">Catalyzes the insertion of molybdate into adenylated molybdopterin with the concomitant release of AMP.</text>
</comment>
<keyword evidence="5" id="KW-0460">Magnesium</keyword>
<dbReference type="Gene3D" id="3.90.105.10">
    <property type="entry name" value="Molybdopterin biosynthesis moea protein, domain 2"/>
    <property type="match status" value="1"/>
</dbReference>
<keyword evidence="5" id="KW-0479">Metal-binding</keyword>
<dbReference type="Pfam" id="PF03453">
    <property type="entry name" value="MoeA_N"/>
    <property type="match status" value="1"/>
</dbReference>
<reference evidence="6 7" key="1">
    <citation type="submission" date="2016-12" db="EMBL/GenBank/DDBJ databases">
        <title>The new phylogeny of genus Mycobacterium.</title>
        <authorList>
            <person name="Tortoli E."/>
            <person name="Trovato A."/>
            <person name="Cirillo D.M."/>
        </authorList>
    </citation>
    <scope>NUCLEOTIDE SEQUENCE [LARGE SCALE GENOMIC DNA]</scope>
    <source>
        <strain evidence="6 7">DSM 45130</strain>
    </source>
</reference>
<dbReference type="GO" id="GO:0046872">
    <property type="term" value="F:metal ion binding"/>
    <property type="evidence" value="ECO:0007669"/>
    <property type="project" value="UniProtKB-UniRule"/>
</dbReference>